<evidence type="ECO:0000256" key="5">
    <source>
        <dbReference type="ARBA" id="ARBA00022989"/>
    </source>
</evidence>
<dbReference type="PANTHER" id="PTHR10846:SF8">
    <property type="entry name" value="INNER MEMBRANE PROTEIN YRBG"/>
    <property type="match status" value="1"/>
</dbReference>
<keyword evidence="3" id="KW-0813">Transport</keyword>
<reference evidence="10" key="1">
    <citation type="submission" date="2022-10" db="EMBL/GenBank/DDBJ databases">
        <title>Culturing micro-colonial fungi from biological soil crusts in the Mojave desert and describing Neophaeococcomyces mojavensis, and introducing the new genera and species Taxawa tesnikishii.</title>
        <authorList>
            <person name="Kurbessoian T."/>
            <person name="Stajich J.E."/>
        </authorList>
    </citation>
    <scope>NUCLEOTIDE SEQUENCE</scope>
    <source>
        <strain evidence="10">TK_35</strain>
    </source>
</reference>
<feature type="compositionally biased region" description="Acidic residues" evidence="7">
    <location>
        <begin position="150"/>
        <end position="168"/>
    </location>
</feature>
<evidence type="ECO:0000259" key="9">
    <source>
        <dbReference type="Pfam" id="PF01699"/>
    </source>
</evidence>
<dbReference type="PANTHER" id="PTHR10846">
    <property type="entry name" value="SODIUM/POTASSIUM/CALCIUM EXCHANGER"/>
    <property type="match status" value="1"/>
</dbReference>
<feature type="transmembrane region" description="Helical" evidence="8">
    <location>
        <begin position="295"/>
        <end position="314"/>
    </location>
</feature>
<feature type="transmembrane region" description="Helical" evidence="8">
    <location>
        <begin position="262"/>
        <end position="283"/>
    </location>
</feature>
<dbReference type="AlphaFoldDB" id="A0AA38XXK1"/>
<feature type="region of interest" description="Disordered" evidence="7">
    <location>
        <begin position="138"/>
        <end position="185"/>
    </location>
</feature>
<evidence type="ECO:0000313" key="10">
    <source>
        <dbReference type="EMBL" id="KAJ9626839.1"/>
    </source>
</evidence>
<feature type="domain" description="Sodium/calcium exchanger membrane region" evidence="9">
    <location>
        <begin position="11"/>
        <end position="125"/>
    </location>
</feature>
<evidence type="ECO:0000256" key="3">
    <source>
        <dbReference type="ARBA" id="ARBA00022449"/>
    </source>
</evidence>
<evidence type="ECO:0000256" key="2">
    <source>
        <dbReference type="ARBA" id="ARBA00005364"/>
    </source>
</evidence>
<keyword evidence="11" id="KW-1185">Reference proteome</keyword>
<feature type="transmembrane region" description="Helical" evidence="8">
    <location>
        <begin position="112"/>
        <end position="132"/>
    </location>
</feature>
<dbReference type="GO" id="GO:0005886">
    <property type="term" value="C:plasma membrane"/>
    <property type="evidence" value="ECO:0007669"/>
    <property type="project" value="TreeGrafter"/>
</dbReference>
<keyword evidence="3" id="KW-0050">Antiport</keyword>
<protein>
    <recommendedName>
        <fullName evidence="9">Sodium/calcium exchanger membrane region domain-containing protein</fullName>
    </recommendedName>
</protein>
<evidence type="ECO:0000256" key="8">
    <source>
        <dbReference type="SAM" id="Phobius"/>
    </source>
</evidence>
<dbReference type="Gene3D" id="1.20.1420.30">
    <property type="entry name" value="NCX, central ion-binding region"/>
    <property type="match status" value="2"/>
</dbReference>
<feature type="domain" description="Sodium/calcium exchanger membrane region" evidence="9">
    <location>
        <begin position="262"/>
        <end position="401"/>
    </location>
</feature>
<feature type="region of interest" description="Disordered" evidence="7">
    <location>
        <begin position="220"/>
        <end position="251"/>
    </location>
</feature>
<keyword evidence="6 8" id="KW-0472">Membrane</keyword>
<dbReference type="EMBL" id="JAPDRN010000079">
    <property type="protein sequence ID" value="KAJ9626839.1"/>
    <property type="molecule type" value="Genomic_DNA"/>
</dbReference>
<comment type="subcellular location">
    <subcellularLocation>
        <location evidence="1">Membrane</location>
        <topology evidence="1">Multi-pass membrane protein</topology>
    </subcellularLocation>
</comment>
<dbReference type="InterPro" id="IPR004837">
    <property type="entry name" value="NaCa_Exmemb"/>
</dbReference>
<keyword evidence="5 8" id="KW-1133">Transmembrane helix</keyword>
<dbReference type="Proteomes" id="UP001172681">
    <property type="component" value="Unassembled WGS sequence"/>
</dbReference>
<dbReference type="GO" id="GO:0005262">
    <property type="term" value="F:calcium channel activity"/>
    <property type="evidence" value="ECO:0007669"/>
    <property type="project" value="TreeGrafter"/>
</dbReference>
<evidence type="ECO:0000313" key="11">
    <source>
        <dbReference type="Proteomes" id="UP001172681"/>
    </source>
</evidence>
<dbReference type="GO" id="GO:0006874">
    <property type="term" value="P:intracellular calcium ion homeostasis"/>
    <property type="evidence" value="ECO:0007669"/>
    <property type="project" value="TreeGrafter"/>
</dbReference>
<comment type="caution">
    <text evidence="10">The sequence shown here is derived from an EMBL/GenBank/DDBJ whole genome shotgun (WGS) entry which is preliminary data.</text>
</comment>
<dbReference type="GO" id="GO:0008273">
    <property type="term" value="F:calcium, potassium:sodium antiporter activity"/>
    <property type="evidence" value="ECO:0007669"/>
    <property type="project" value="TreeGrafter"/>
</dbReference>
<evidence type="ECO:0000256" key="7">
    <source>
        <dbReference type="SAM" id="MobiDB-lite"/>
    </source>
</evidence>
<evidence type="ECO:0000256" key="6">
    <source>
        <dbReference type="ARBA" id="ARBA00023136"/>
    </source>
</evidence>
<name>A0AA38XXK1_9EURO</name>
<feature type="transmembrane region" description="Helical" evidence="8">
    <location>
        <begin position="360"/>
        <end position="379"/>
    </location>
</feature>
<evidence type="ECO:0000256" key="4">
    <source>
        <dbReference type="ARBA" id="ARBA00022692"/>
    </source>
</evidence>
<feature type="transmembrane region" description="Helical" evidence="8">
    <location>
        <begin position="386"/>
        <end position="407"/>
    </location>
</feature>
<gene>
    <name evidence="10" type="ORF">H2204_009855</name>
</gene>
<proteinExistence type="inferred from homology"/>
<evidence type="ECO:0000256" key="1">
    <source>
        <dbReference type="ARBA" id="ARBA00004141"/>
    </source>
</evidence>
<feature type="compositionally biased region" description="Polar residues" evidence="7">
    <location>
        <begin position="230"/>
        <end position="251"/>
    </location>
</feature>
<comment type="similarity">
    <text evidence="2">Belongs to the Ca(2+):cation antiporter (CaCA) (TC 2.A.19) family. SLC24A subfamily.</text>
</comment>
<feature type="transmembrane region" description="Helical" evidence="8">
    <location>
        <begin position="79"/>
        <end position="97"/>
    </location>
</feature>
<sequence length="409" mass="43134">MANGEFIAYGIASSVCALFILEFGADNFIDHTAIVAEHMGIFQSVMGLLTASAEWEEEKLAVVVVFIARHRSSLAVPNIVGSSISNILGAFSLGLIFHKDEGQIIFDGSSNIYTLLLLLLTILVAGLGEFATTTRGEWLEERMTAPEQLSDGDSDSDSDGDNENSTSEEGDRPTSHDNANASIEGTIRPIRSAARTVMHESSTSASIGGPVQSTTVVVVGSDDRSSDHSTSASNLLVEEPQTTLSSVSSGNHNDRHSVTYHVGFLVLGLLAILLSSYVLSHAASNLVDEIGISDVLFGVVVLSVATTLPGKFVAVMSGSRGHAGILVANTVASNIFLLSLCMGALWVSTGGAFDQGSVNASELGTMFASTLALTFTVWFGARWSRCLGVTMLLAYVAFLVLEVTVVYKV</sequence>
<dbReference type="InterPro" id="IPR004481">
    <property type="entry name" value="K/Na/Ca-exchanger"/>
</dbReference>
<organism evidence="10 11">
    <name type="scientific">Knufia peltigerae</name>
    <dbReference type="NCBI Taxonomy" id="1002370"/>
    <lineage>
        <taxon>Eukaryota</taxon>
        <taxon>Fungi</taxon>
        <taxon>Dikarya</taxon>
        <taxon>Ascomycota</taxon>
        <taxon>Pezizomycotina</taxon>
        <taxon>Eurotiomycetes</taxon>
        <taxon>Chaetothyriomycetidae</taxon>
        <taxon>Chaetothyriales</taxon>
        <taxon>Trichomeriaceae</taxon>
        <taxon>Knufia</taxon>
    </lineage>
</organism>
<keyword evidence="4 8" id="KW-0812">Transmembrane</keyword>
<feature type="transmembrane region" description="Helical" evidence="8">
    <location>
        <begin position="6"/>
        <end position="25"/>
    </location>
</feature>
<feature type="transmembrane region" description="Helical" evidence="8">
    <location>
        <begin position="326"/>
        <end position="348"/>
    </location>
</feature>
<dbReference type="InterPro" id="IPR044880">
    <property type="entry name" value="NCX_ion-bd_dom_sf"/>
</dbReference>
<dbReference type="Pfam" id="PF01699">
    <property type="entry name" value="Na_Ca_ex"/>
    <property type="match status" value="2"/>
</dbReference>
<accession>A0AA38XXK1</accession>